<proteinExistence type="predicted"/>
<evidence type="ECO:0000313" key="1">
    <source>
        <dbReference type="EMBL" id="KRL78225.1"/>
    </source>
</evidence>
<dbReference type="PATRIC" id="fig|1423740.3.peg.1195"/>
<dbReference type="RefSeq" id="WP_056986832.1">
    <property type="nucleotide sequence ID" value="NZ_AZFH01000155.1"/>
</dbReference>
<protein>
    <submittedName>
        <fullName evidence="1">Uncharacterized protein</fullName>
    </submittedName>
</protein>
<dbReference type="EMBL" id="AZFH01000155">
    <property type="protein sequence ID" value="KRL78225.1"/>
    <property type="molecule type" value="Genomic_DNA"/>
</dbReference>
<accession>A0A0R1TA84</accession>
<organism evidence="1 2">
    <name type="scientific">Ligilactobacillus equi DSM 15833 = JCM 10991</name>
    <dbReference type="NCBI Taxonomy" id="1423740"/>
    <lineage>
        <taxon>Bacteria</taxon>
        <taxon>Bacillati</taxon>
        <taxon>Bacillota</taxon>
        <taxon>Bacilli</taxon>
        <taxon>Lactobacillales</taxon>
        <taxon>Lactobacillaceae</taxon>
        <taxon>Ligilactobacillus</taxon>
    </lineage>
</organism>
<gene>
    <name evidence="1" type="ORF">FC36_GL001111</name>
</gene>
<evidence type="ECO:0000313" key="2">
    <source>
        <dbReference type="Proteomes" id="UP000051048"/>
    </source>
</evidence>
<comment type="caution">
    <text evidence="1">The sequence shown here is derived from an EMBL/GenBank/DDBJ whole genome shotgun (WGS) entry which is preliminary data.</text>
</comment>
<dbReference type="Proteomes" id="UP000051048">
    <property type="component" value="Unassembled WGS sequence"/>
</dbReference>
<dbReference type="AlphaFoldDB" id="A0A0R1TA84"/>
<reference evidence="1 2" key="1">
    <citation type="journal article" date="2015" name="Genome Announc.">
        <title>Expanding the biotechnology potential of lactobacilli through comparative genomics of 213 strains and associated genera.</title>
        <authorList>
            <person name="Sun Z."/>
            <person name="Harris H.M."/>
            <person name="McCann A."/>
            <person name="Guo C."/>
            <person name="Argimon S."/>
            <person name="Zhang W."/>
            <person name="Yang X."/>
            <person name="Jeffery I.B."/>
            <person name="Cooney J.C."/>
            <person name="Kagawa T.F."/>
            <person name="Liu W."/>
            <person name="Song Y."/>
            <person name="Salvetti E."/>
            <person name="Wrobel A."/>
            <person name="Rasinkangas P."/>
            <person name="Parkhill J."/>
            <person name="Rea M.C."/>
            <person name="O'Sullivan O."/>
            <person name="Ritari J."/>
            <person name="Douillard F.P."/>
            <person name="Paul Ross R."/>
            <person name="Yang R."/>
            <person name="Briner A.E."/>
            <person name="Felis G.E."/>
            <person name="de Vos W.M."/>
            <person name="Barrangou R."/>
            <person name="Klaenhammer T.R."/>
            <person name="Caufield P.W."/>
            <person name="Cui Y."/>
            <person name="Zhang H."/>
            <person name="O'Toole P.W."/>
        </authorList>
    </citation>
    <scope>NUCLEOTIDE SEQUENCE [LARGE SCALE GENOMIC DNA]</scope>
    <source>
        <strain evidence="1 2">DSM 15833</strain>
    </source>
</reference>
<name>A0A0R1TA84_9LACO</name>
<sequence length="183" mass="20695">MSNDTVTVKKMELSCNNLPPEYQDPNFEYGFHDTVVYMKPDAPLPNVYTQTYIYGEDSNHRDIIELQNNEGSKKLTDDIIQSNPSDYLFVTVKDTGIGTYSNLINSNALNSPYTVKRNSEGNFVLLKTADRWRSGEPTIGATQTPIWDYGDYSVRIDNIPARPTVTYSLNDVTTKISFKSISQ</sequence>